<keyword evidence="3" id="KW-1185">Reference proteome</keyword>
<accession>A0ABP8D2M8</accession>
<reference evidence="3" key="1">
    <citation type="journal article" date="2019" name="Int. J. Syst. Evol. Microbiol.">
        <title>The Global Catalogue of Microorganisms (GCM) 10K type strain sequencing project: providing services to taxonomists for standard genome sequencing and annotation.</title>
        <authorList>
            <consortium name="The Broad Institute Genomics Platform"/>
            <consortium name="The Broad Institute Genome Sequencing Center for Infectious Disease"/>
            <person name="Wu L."/>
            <person name="Ma J."/>
        </authorList>
    </citation>
    <scope>NUCLEOTIDE SEQUENCE [LARGE SCALE GENOMIC DNA]</scope>
    <source>
        <strain evidence="3">JCM 17441</strain>
    </source>
</reference>
<name>A0ABP8D2M8_9ACTN</name>
<dbReference type="InterPro" id="IPR035923">
    <property type="entry name" value="TT1751-like_sf"/>
</dbReference>
<dbReference type="Pfam" id="PF03625">
    <property type="entry name" value="DUF302"/>
    <property type="match status" value="1"/>
</dbReference>
<sequence>MEMDEARTMQVDWASRRLVVEVDSPFEDAVARYEAAVPAYPVERVERLVAEHAEWPAMLELTDEVAEHGFMIYWKIDLDPVMGLAGDDAHCAAYLMGNHTIAEKMFRHDPAVMLYAPLRTVISQAPDGPTLFSTDQPSRQFSSFGRMDIATVGVELDHKLAGLLEALDMPVPDCLTAA</sequence>
<protein>
    <recommendedName>
        <fullName evidence="1">DUF302 domain-containing protein</fullName>
    </recommendedName>
</protein>
<proteinExistence type="predicted"/>
<feature type="domain" description="DUF302" evidence="1">
    <location>
        <begin position="90"/>
        <end position="137"/>
    </location>
</feature>
<dbReference type="SUPFAM" id="SSF103247">
    <property type="entry name" value="TT1751-like"/>
    <property type="match status" value="1"/>
</dbReference>
<gene>
    <name evidence="2" type="ORF">GCM10022255_017170</name>
</gene>
<evidence type="ECO:0000313" key="3">
    <source>
        <dbReference type="Proteomes" id="UP001500620"/>
    </source>
</evidence>
<evidence type="ECO:0000259" key="1">
    <source>
        <dbReference type="Pfam" id="PF03625"/>
    </source>
</evidence>
<evidence type="ECO:0000313" key="2">
    <source>
        <dbReference type="EMBL" id="GAA4246337.1"/>
    </source>
</evidence>
<organism evidence="2 3">
    <name type="scientific">Dactylosporangium darangshiense</name>
    <dbReference type="NCBI Taxonomy" id="579108"/>
    <lineage>
        <taxon>Bacteria</taxon>
        <taxon>Bacillati</taxon>
        <taxon>Actinomycetota</taxon>
        <taxon>Actinomycetes</taxon>
        <taxon>Micromonosporales</taxon>
        <taxon>Micromonosporaceae</taxon>
        <taxon>Dactylosporangium</taxon>
    </lineage>
</organism>
<comment type="caution">
    <text evidence="2">The sequence shown here is derived from an EMBL/GenBank/DDBJ whole genome shotgun (WGS) entry which is preliminary data.</text>
</comment>
<dbReference type="Gene3D" id="3.30.310.70">
    <property type="entry name" value="TT1751-like domain"/>
    <property type="match status" value="1"/>
</dbReference>
<dbReference type="CDD" id="cd14797">
    <property type="entry name" value="DUF302"/>
    <property type="match status" value="1"/>
</dbReference>
<dbReference type="Proteomes" id="UP001500620">
    <property type="component" value="Unassembled WGS sequence"/>
</dbReference>
<dbReference type="EMBL" id="BAABAT010000003">
    <property type="protein sequence ID" value="GAA4246337.1"/>
    <property type="molecule type" value="Genomic_DNA"/>
</dbReference>
<dbReference type="InterPro" id="IPR005180">
    <property type="entry name" value="DUF302"/>
</dbReference>